<dbReference type="Gene3D" id="3.30.505.10">
    <property type="entry name" value="SH2 domain"/>
    <property type="match status" value="2"/>
</dbReference>
<dbReference type="GO" id="GO:0030971">
    <property type="term" value="F:receptor tyrosine kinase binding"/>
    <property type="evidence" value="ECO:0007669"/>
    <property type="project" value="TreeGrafter"/>
</dbReference>
<dbReference type="OrthoDB" id="6486264at2759"/>
<dbReference type="InterPro" id="IPR001452">
    <property type="entry name" value="SH3_domain"/>
</dbReference>
<dbReference type="GO" id="GO:0016477">
    <property type="term" value="P:cell migration"/>
    <property type="evidence" value="ECO:0007669"/>
    <property type="project" value="TreeGrafter"/>
</dbReference>
<evidence type="ECO:0000313" key="8">
    <source>
        <dbReference type="EMBL" id="RWS00127.1"/>
    </source>
</evidence>
<keyword evidence="2 3" id="KW-0727">SH2 domain</keyword>
<dbReference type="GO" id="GO:0005737">
    <property type="term" value="C:cytoplasm"/>
    <property type="evidence" value="ECO:0007669"/>
    <property type="project" value="TreeGrafter"/>
</dbReference>
<dbReference type="PANTHER" id="PTHR19969:SF19">
    <property type="entry name" value="SH2 DOMAIN-CONTAINING PROTEIN"/>
    <property type="match status" value="1"/>
</dbReference>
<evidence type="ECO:0000256" key="1">
    <source>
        <dbReference type="ARBA" id="ARBA00022443"/>
    </source>
</evidence>
<evidence type="ECO:0000259" key="5">
    <source>
        <dbReference type="PROSITE" id="PS50001"/>
    </source>
</evidence>
<dbReference type="SUPFAM" id="SSF50729">
    <property type="entry name" value="PH domain-like"/>
    <property type="match status" value="1"/>
</dbReference>
<proteinExistence type="predicted"/>
<feature type="domain" description="SH2" evidence="5">
    <location>
        <begin position="101"/>
        <end position="219"/>
    </location>
</feature>
<dbReference type="PROSITE" id="PS50003">
    <property type="entry name" value="PH_DOMAIN"/>
    <property type="match status" value="1"/>
</dbReference>
<evidence type="ECO:0000256" key="3">
    <source>
        <dbReference type="PROSITE-ProRule" id="PRU00191"/>
    </source>
</evidence>
<dbReference type="PANTHER" id="PTHR19969">
    <property type="entry name" value="SH2-SH3 ADAPTOR PROTEIN-RELATED"/>
    <property type="match status" value="1"/>
</dbReference>
<dbReference type="Gene3D" id="2.30.30.40">
    <property type="entry name" value="SH3 Domains"/>
    <property type="match status" value="1"/>
</dbReference>
<dbReference type="SMART" id="SM00252">
    <property type="entry name" value="SH2"/>
    <property type="match status" value="2"/>
</dbReference>
<name>A0A443QAS4_9ACAR</name>
<evidence type="ECO:0000256" key="2">
    <source>
        <dbReference type="ARBA" id="ARBA00022999"/>
    </source>
</evidence>
<dbReference type="InterPro" id="IPR036028">
    <property type="entry name" value="SH3-like_dom_sf"/>
</dbReference>
<dbReference type="SMART" id="SM00326">
    <property type="entry name" value="SH3"/>
    <property type="match status" value="1"/>
</dbReference>
<dbReference type="SUPFAM" id="SSF55550">
    <property type="entry name" value="SH2 domain"/>
    <property type="match status" value="2"/>
</dbReference>
<dbReference type="AlphaFoldDB" id="A0A443QAS4"/>
<dbReference type="Pfam" id="PF00018">
    <property type="entry name" value="SH3_1"/>
    <property type="match status" value="1"/>
</dbReference>
<gene>
    <name evidence="8" type="ORF">B4U79_02532</name>
</gene>
<dbReference type="Pfam" id="PF00169">
    <property type="entry name" value="PH"/>
    <property type="match status" value="1"/>
</dbReference>
<dbReference type="Pfam" id="PF00017">
    <property type="entry name" value="SH2"/>
    <property type="match status" value="2"/>
</dbReference>
<organism evidence="8 9">
    <name type="scientific">Dinothrombium tinctorium</name>
    <dbReference type="NCBI Taxonomy" id="1965070"/>
    <lineage>
        <taxon>Eukaryota</taxon>
        <taxon>Metazoa</taxon>
        <taxon>Ecdysozoa</taxon>
        <taxon>Arthropoda</taxon>
        <taxon>Chelicerata</taxon>
        <taxon>Arachnida</taxon>
        <taxon>Acari</taxon>
        <taxon>Acariformes</taxon>
        <taxon>Trombidiformes</taxon>
        <taxon>Prostigmata</taxon>
        <taxon>Anystina</taxon>
        <taxon>Parasitengona</taxon>
        <taxon>Trombidioidea</taxon>
        <taxon>Trombidiidae</taxon>
        <taxon>Dinothrombium</taxon>
    </lineage>
</organism>
<dbReference type="GO" id="GO:0048468">
    <property type="term" value="P:cell development"/>
    <property type="evidence" value="ECO:0007669"/>
    <property type="project" value="UniProtKB-ARBA"/>
</dbReference>
<dbReference type="InterPro" id="IPR000980">
    <property type="entry name" value="SH2"/>
</dbReference>
<dbReference type="Proteomes" id="UP000285301">
    <property type="component" value="Unassembled WGS sequence"/>
</dbReference>
<sequence>VFERSSLKLNEELCDEKEEKETNVESSKLIKNGALFIKHCESKDWKLCDVKLREDKMFIYSEQSPNVNMKPNEDEFADEASSDSNVDLNSPQYYQHFFEPWFHGKLKGKNNKNDHKLFNCGRMESKQLLRKHSHFGNGTFLVRESESRTTTYYEPQYVLGFLLKGKALHCLIRLHSESKRKKYSIQNNKLFSSIYELIDHYKHHPFRVKGCLVTLKRFVPNLDNHLYQDWFHGQATREISNKYLINQGKAGSFLVRASESIANCFVVSFRTKNKVFHCRVEREKDVFTIGNKRYKTLLELIEWYKENAIFRSCKLKYPVTIDMLSSHNSNVQAFEMETVYCDLNNFNRTFIVRALFDYKANREDELTFCKNAIITNVLKSDRCWWQGDYGGRKKHWFPANFVEEIHSNEISDILMRDSEKLNCGSINIDDCRLILLPPDEASAFKFRIVSKSRTAKIDVSAASENEMNEWISKILKTSKSVPCLNNLKVKSNI</sequence>
<dbReference type="InterPro" id="IPR011993">
    <property type="entry name" value="PH-like_dom_sf"/>
</dbReference>
<evidence type="ECO:0000259" key="6">
    <source>
        <dbReference type="PROSITE" id="PS50002"/>
    </source>
</evidence>
<dbReference type="InterPro" id="IPR036860">
    <property type="entry name" value="SH2_dom_sf"/>
</dbReference>
<evidence type="ECO:0000256" key="4">
    <source>
        <dbReference type="PROSITE-ProRule" id="PRU00192"/>
    </source>
</evidence>
<feature type="domain" description="SH3" evidence="6">
    <location>
        <begin position="347"/>
        <end position="407"/>
    </location>
</feature>
<dbReference type="Gene3D" id="2.30.29.30">
    <property type="entry name" value="Pleckstrin-homology domain (PH domain)/Phosphotyrosine-binding domain (PTB)"/>
    <property type="match status" value="1"/>
</dbReference>
<feature type="domain" description="PH" evidence="7">
    <location>
        <begin position="424"/>
        <end position="479"/>
    </location>
</feature>
<comment type="caution">
    <text evidence="8">The sequence shown here is derived from an EMBL/GenBank/DDBJ whole genome shotgun (WGS) entry which is preliminary data.</text>
</comment>
<evidence type="ECO:0000259" key="7">
    <source>
        <dbReference type="PROSITE" id="PS50003"/>
    </source>
</evidence>
<dbReference type="GO" id="GO:0035591">
    <property type="term" value="F:signaling adaptor activity"/>
    <property type="evidence" value="ECO:0007669"/>
    <property type="project" value="TreeGrafter"/>
</dbReference>
<feature type="non-terminal residue" evidence="8">
    <location>
        <position position="1"/>
    </location>
</feature>
<keyword evidence="1 4" id="KW-0728">SH3 domain</keyword>
<keyword evidence="9" id="KW-1185">Reference proteome</keyword>
<dbReference type="CDD" id="cd11825">
    <property type="entry name" value="SH3_PLCgamma"/>
    <property type="match status" value="1"/>
</dbReference>
<dbReference type="InterPro" id="IPR001849">
    <property type="entry name" value="PH_domain"/>
</dbReference>
<reference evidence="8 9" key="1">
    <citation type="journal article" date="2018" name="Gigascience">
        <title>Genomes of trombidid mites reveal novel predicted allergens and laterally-transferred genes associated with secondary metabolism.</title>
        <authorList>
            <person name="Dong X."/>
            <person name="Chaisiri K."/>
            <person name="Xia D."/>
            <person name="Armstrong S.D."/>
            <person name="Fang Y."/>
            <person name="Donnelly M.J."/>
            <person name="Kadowaki T."/>
            <person name="McGarry J.W."/>
            <person name="Darby A.C."/>
            <person name="Makepeace B.L."/>
        </authorList>
    </citation>
    <scope>NUCLEOTIDE SEQUENCE [LARGE SCALE GENOMIC DNA]</scope>
    <source>
        <strain evidence="8">UoL-WK</strain>
    </source>
</reference>
<dbReference type="PROSITE" id="PS50001">
    <property type="entry name" value="SH2"/>
    <property type="match status" value="2"/>
</dbReference>
<dbReference type="STRING" id="1965070.A0A443QAS4"/>
<protein>
    <submittedName>
        <fullName evidence="8">1-phosphatidylinositol 4:5-bisphosphate phosphodiesterase gamma-1-like protein</fullName>
    </submittedName>
</protein>
<evidence type="ECO:0000313" key="9">
    <source>
        <dbReference type="Proteomes" id="UP000285301"/>
    </source>
</evidence>
<dbReference type="PROSITE" id="PS50002">
    <property type="entry name" value="SH3"/>
    <property type="match status" value="1"/>
</dbReference>
<feature type="domain" description="SH2" evidence="5">
    <location>
        <begin position="230"/>
        <end position="319"/>
    </location>
</feature>
<accession>A0A443QAS4</accession>
<dbReference type="SUPFAM" id="SSF50044">
    <property type="entry name" value="SH3-domain"/>
    <property type="match status" value="1"/>
</dbReference>
<dbReference type="EMBL" id="NCKU01012272">
    <property type="protein sequence ID" value="RWS00127.1"/>
    <property type="molecule type" value="Genomic_DNA"/>
</dbReference>
<dbReference type="InterPro" id="IPR051184">
    <property type="entry name" value="Tyrosine-phos_adapter"/>
</dbReference>
<dbReference type="GO" id="GO:0007167">
    <property type="term" value="P:enzyme-linked receptor protein signaling pathway"/>
    <property type="evidence" value="ECO:0007669"/>
    <property type="project" value="TreeGrafter"/>
</dbReference>
<dbReference type="PRINTS" id="PR00401">
    <property type="entry name" value="SH2DOMAIN"/>
</dbReference>
<dbReference type="FunFam" id="2.30.30.40:FF:000119">
    <property type="entry name" value="1-phosphatidylinositol 4,5-bisphosphate phosphodiesterase gamma"/>
    <property type="match status" value="1"/>
</dbReference>